<feature type="transmembrane region" description="Helical" evidence="7">
    <location>
        <begin position="51"/>
        <end position="69"/>
    </location>
</feature>
<name>A0A0M2XLI1_9CORY</name>
<keyword evidence="14" id="KW-1185">Reference proteome</keyword>
<dbReference type="Pfam" id="PF06271">
    <property type="entry name" value="RDD"/>
    <property type="match status" value="1"/>
</dbReference>
<keyword evidence="2" id="KW-1003">Cell membrane</keyword>
<evidence type="ECO:0000256" key="2">
    <source>
        <dbReference type="ARBA" id="ARBA00022475"/>
    </source>
</evidence>
<dbReference type="InterPro" id="IPR010432">
    <property type="entry name" value="RDD"/>
</dbReference>
<dbReference type="EMBL" id="JABAGA010000003">
    <property type="protein sequence ID" value="NMF09326.1"/>
    <property type="molecule type" value="Genomic_DNA"/>
</dbReference>
<gene>
    <name evidence="11" type="ORF">CJ204_06165</name>
    <name evidence="10" type="ORF">HF852_06890</name>
    <name evidence="9" type="ORF">VVR64_01005</name>
</gene>
<dbReference type="GeneID" id="95320257"/>
<comment type="subcellular location">
    <subcellularLocation>
        <location evidence="1">Cell membrane</location>
        <topology evidence="1">Multi-pass membrane protein</topology>
    </subcellularLocation>
</comment>
<proteinExistence type="predicted"/>
<keyword evidence="4 7" id="KW-1133">Transmembrane helix</keyword>
<reference evidence="11 12" key="1">
    <citation type="submission" date="2017-09" db="EMBL/GenBank/DDBJ databases">
        <title>Bacterial strain isolated from the female urinary microbiota.</title>
        <authorList>
            <person name="Thomas-White K."/>
            <person name="Kumar N."/>
            <person name="Forster S."/>
            <person name="Putonti C."/>
            <person name="Lawley T."/>
            <person name="Wolfe A.J."/>
        </authorList>
    </citation>
    <scope>NUCLEOTIDE SEQUENCE [LARGE SCALE GENOMIC DNA]</scope>
    <source>
        <strain evidence="11 12">UMB0908</strain>
    </source>
</reference>
<dbReference type="RefSeq" id="WP_046649406.1">
    <property type="nucleotide sequence ID" value="NZ_CP032788.1"/>
</dbReference>
<dbReference type="EMBL" id="JAYWMA010000001">
    <property type="protein sequence ID" value="MEX3527649.1"/>
    <property type="molecule type" value="Genomic_DNA"/>
</dbReference>
<feature type="region of interest" description="Disordered" evidence="6">
    <location>
        <begin position="1"/>
        <end position="21"/>
    </location>
</feature>
<reference evidence="9 14" key="3">
    <citation type="journal article" date="2024" name="Fungal Genet. Biol.">
        <title>The porcine skin microbiome exhibits broad fungal antagonism.</title>
        <authorList>
            <person name="De La Cruz K.F."/>
            <person name="Townsend E.C."/>
            <person name="Alex Cheong J.Z."/>
            <person name="Salamzade R."/>
            <person name="Liu A."/>
            <person name="Sandstrom S."/>
            <person name="Davila E."/>
            <person name="Huang L."/>
            <person name="Xu K.H."/>
            <person name="Wu S.Y."/>
            <person name="Meudt J.J."/>
            <person name="Shanmuganayagam D."/>
            <person name="Gibson A.L.F."/>
            <person name="Kalan L.R."/>
        </authorList>
    </citation>
    <scope>NUCLEOTIDE SEQUENCE [LARGE SCALE GENOMIC DNA]</scope>
    <source>
        <strain evidence="9 14">LK2569</strain>
    </source>
</reference>
<accession>A0A0M2XLI1</accession>
<dbReference type="InterPro" id="IPR016795">
    <property type="entry name" value="UCP021697"/>
</dbReference>
<evidence type="ECO:0000256" key="5">
    <source>
        <dbReference type="ARBA" id="ARBA00023136"/>
    </source>
</evidence>
<evidence type="ECO:0000256" key="4">
    <source>
        <dbReference type="ARBA" id="ARBA00022989"/>
    </source>
</evidence>
<dbReference type="STRING" id="1725.WU86_00010"/>
<keyword evidence="5 7" id="KW-0472">Membrane</keyword>
<keyword evidence="3 7" id="KW-0812">Transmembrane</keyword>
<evidence type="ECO:0000256" key="3">
    <source>
        <dbReference type="ARBA" id="ARBA00022692"/>
    </source>
</evidence>
<dbReference type="OrthoDB" id="5187110at2"/>
<feature type="domain" description="RDD" evidence="8">
    <location>
        <begin position="42"/>
        <end position="147"/>
    </location>
</feature>
<evidence type="ECO:0000313" key="9">
    <source>
        <dbReference type="EMBL" id="MEX3527649.1"/>
    </source>
</evidence>
<dbReference type="PANTHER" id="PTHR36115:SF6">
    <property type="entry name" value="PROLINE-RICH ANTIGEN HOMOLOG"/>
    <property type="match status" value="1"/>
</dbReference>
<feature type="transmembrane region" description="Helical" evidence="7">
    <location>
        <begin position="89"/>
        <end position="110"/>
    </location>
</feature>
<comment type="caution">
    <text evidence="10">The sequence shown here is derived from an EMBL/GenBank/DDBJ whole genome shotgun (WGS) entry which is preliminary data.</text>
</comment>
<dbReference type="PANTHER" id="PTHR36115">
    <property type="entry name" value="PROLINE-RICH ANTIGEN HOMOLOG-RELATED"/>
    <property type="match status" value="1"/>
</dbReference>
<dbReference type="Proteomes" id="UP001558353">
    <property type="component" value="Unassembled WGS sequence"/>
</dbReference>
<reference evidence="10 13" key="2">
    <citation type="submission" date="2020-04" db="EMBL/GenBank/DDBJ databases">
        <authorList>
            <person name="Hitch T.C.A."/>
            <person name="Wylensek D."/>
            <person name="Clavel T."/>
        </authorList>
    </citation>
    <scope>NUCLEOTIDE SEQUENCE [LARGE SCALE GENOMIC DNA]</scope>
    <source>
        <strain evidence="10 13">BL-383-APC-2I</strain>
    </source>
</reference>
<dbReference type="Proteomes" id="UP000589552">
    <property type="component" value="Unassembled WGS sequence"/>
</dbReference>
<protein>
    <submittedName>
        <fullName evidence="10">RDD family protein</fullName>
    </submittedName>
</protein>
<evidence type="ECO:0000256" key="1">
    <source>
        <dbReference type="ARBA" id="ARBA00004651"/>
    </source>
</evidence>
<evidence type="ECO:0000313" key="10">
    <source>
        <dbReference type="EMBL" id="NMF09326.1"/>
    </source>
</evidence>
<dbReference type="InterPro" id="IPR051791">
    <property type="entry name" value="Pra-immunoreactive"/>
</dbReference>
<dbReference type="AlphaFoldDB" id="A0A0M2XLI1"/>
<evidence type="ECO:0000256" key="6">
    <source>
        <dbReference type="SAM" id="MobiDB-lite"/>
    </source>
</evidence>
<evidence type="ECO:0000256" key="7">
    <source>
        <dbReference type="SAM" id="Phobius"/>
    </source>
</evidence>
<evidence type="ECO:0000313" key="14">
    <source>
        <dbReference type="Proteomes" id="UP001558353"/>
    </source>
</evidence>
<organism evidence="10 13">
    <name type="scientific">Corynebacterium xerosis</name>
    <dbReference type="NCBI Taxonomy" id="1725"/>
    <lineage>
        <taxon>Bacteria</taxon>
        <taxon>Bacillati</taxon>
        <taxon>Actinomycetota</taxon>
        <taxon>Actinomycetes</taxon>
        <taxon>Mycobacteriales</taxon>
        <taxon>Corynebacteriaceae</taxon>
        <taxon>Corynebacterium</taxon>
    </lineage>
</organism>
<sequence length="172" mass="18684">MADKSNWLEGPQVPGQFDDPDNLSSYPGQNLGLNQSGEGSQASLLRRVGGILIDWVVSMFLTAAVYPFAGPSDEQLEQFGDPFIAWQSFTATWTLLIFLVVGTVSVWLFGRTPGQAMLGMGVARVDVPGTRVGLWRSFLRSFLTLLLLPPAIQDSDLRGMHDRATGTAVVRG</sequence>
<evidence type="ECO:0000313" key="11">
    <source>
        <dbReference type="EMBL" id="PMC62297.1"/>
    </source>
</evidence>
<dbReference type="PIRSF" id="PIRSF021697">
    <property type="entry name" value="UCP021697"/>
    <property type="match status" value="1"/>
</dbReference>
<reference evidence="9" key="4">
    <citation type="submission" date="2024-01" db="EMBL/GenBank/DDBJ databases">
        <authorList>
            <person name="De La Cruz K.F."/>
            <person name="Townsend E.C."/>
            <person name="Salamzade R."/>
            <person name="Kalan L.R."/>
        </authorList>
    </citation>
    <scope>NUCLEOTIDE SEQUENCE</scope>
    <source>
        <strain evidence="9">LK2569</strain>
    </source>
</reference>
<dbReference type="Proteomes" id="UP000235363">
    <property type="component" value="Unassembled WGS sequence"/>
</dbReference>
<dbReference type="GO" id="GO:0005886">
    <property type="term" value="C:plasma membrane"/>
    <property type="evidence" value="ECO:0007669"/>
    <property type="project" value="UniProtKB-SubCell"/>
</dbReference>
<dbReference type="EMBL" id="PNHF01000012">
    <property type="protein sequence ID" value="PMC62297.1"/>
    <property type="molecule type" value="Genomic_DNA"/>
</dbReference>
<evidence type="ECO:0000259" key="8">
    <source>
        <dbReference type="Pfam" id="PF06271"/>
    </source>
</evidence>
<evidence type="ECO:0000313" key="13">
    <source>
        <dbReference type="Proteomes" id="UP000589552"/>
    </source>
</evidence>
<evidence type="ECO:0000313" key="12">
    <source>
        <dbReference type="Proteomes" id="UP000235363"/>
    </source>
</evidence>